<comment type="similarity">
    <text evidence="5">Belongs to the methyl-accepting chemotaxis (MCP) protein family.</text>
</comment>
<evidence type="ECO:0000259" key="8">
    <source>
        <dbReference type="PROSITE" id="PS50111"/>
    </source>
</evidence>
<evidence type="ECO:0000256" key="1">
    <source>
        <dbReference type="ARBA" id="ARBA00004236"/>
    </source>
</evidence>
<dbReference type="Pfam" id="PF00672">
    <property type="entry name" value="HAMP"/>
    <property type="match status" value="1"/>
</dbReference>
<evidence type="ECO:0000259" key="9">
    <source>
        <dbReference type="PROSITE" id="PS50885"/>
    </source>
</evidence>
<dbReference type="Pfam" id="PF00015">
    <property type="entry name" value="MCPsignal"/>
    <property type="match status" value="1"/>
</dbReference>
<protein>
    <submittedName>
        <fullName evidence="10">Methyl-accepting chemotaxis protein</fullName>
    </submittedName>
</protein>
<dbReference type="Proteomes" id="UP000682403">
    <property type="component" value="Unassembled WGS sequence"/>
</dbReference>
<feature type="transmembrane region" description="Helical" evidence="7">
    <location>
        <begin position="12"/>
        <end position="38"/>
    </location>
</feature>
<dbReference type="PROSITE" id="PS50885">
    <property type="entry name" value="HAMP"/>
    <property type="match status" value="1"/>
</dbReference>
<accession>A0ABS5LCP9</accession>
<evidence type="ECO:0000256" key="4">
    <source>
        <dbReference type="ARBA" id="ARBA00023224"/>
    </source>
</evidence>
<evidence type="ECO:0000256" key="5">
    <source>
        <dbReference type="ARBA" id="ARBA00029447"/>
    </source>
</evidence>
<organism evidence="10 11">
    <name type="scientific">Metabacillus flavus</name>
    <dbReference type="NCBI Taxonomy" id="2823519"/>
    <lineage>
        <taxon>Bacteria</taxon>
        <taxon>Bacillati</taxon>
        <taxon>Bacillota</taxon>
        <taxon>Bacilli</taxon>
        <taxon>Bacillales</taxon>
        <taxon>Bacillaceae</taxon>
        <taxon>Metabacillus</taxon>
    </lineage>
</organism>
<name>A0ABS5LCP9_9BACI</name>
<gene>
    <name evidence="10" type="ORF">J9317_07090</name>
</gene>
<evidence type="ECO:0000256" key="3">
    <source>
        <dbReference type="ARBA" id="ARBA00023136"/>
    </source>
</evidence>
<feature type="domain" description="HAMP" evidence="9">
    <location>
        <begin position="208"/>
        <end position="261"/>
    </location>
</feature>
<evidence type="ECO:0000313" key="11">
    <source>
        <dbReference type="Proteomes" id="UP000682403"/>
    </source>
</evidence>
<evidence type="ECO:0000313" key="10">
    <source>
        <dbReference type="EMBL" id="MBS2968521.1"/>
    </source>
</evidence>
<dbReference type="InterPro" id="IPR004089">
    <property type="entry name" value="MCPsignal_dom"/>
</dbReference>
<dbReference type="InterPro" id="IPR003660">
    <property type="entry name" value="HAMP_dom"/>
</dbReference>
<dbReference type="SUPFAM" id="SSF58104">
    <property type="entry name" value="Methyl-accepting chemotaxis protein (MCP) signaling domain"/>
    <property type="match status" value="1"/>
</dbReference>
<keyword evidence="4 6" id="KW-0807">Transducer</keyword>
<dbReference type="PANTHER" id="PTHR32089">
    <property type="entry name" value="METHYL-ACCEPTING CHEMOTAXIS PROTEIN MCPB"/>
    <property type="match status" value="1"/>
</dbReference>
<dbReference type="EMBL" id="JAGVRK010000001">
    <property type="protein sequence ID" value="MBS2968521.1"/>
    <property type="molecule type" value="Genomic_DNA"/>
</dbReference>
<evidence type="ECO:0000256" key="7">
    <source>
        <dbReference type="SAM" id="Phobius"/>
    </source>
</evidence>
<dbReference type="RefSeq" id="WP_211557384.1">
    <property type="nucleotide sequence ID" value="NZ_JAGVRK010000001.1"/>
</dbReference>
<proteinExistence type="inferred from homology"/>
<reference evidence="10 11" key="1">
    <citation type="submission" date="2021-04" db="EMBL/GenBank/DDBJ databases">
        <title>Metabacillus sp. strain KIGAM252 whole genome sequence.</title>
        <authorList>
            <person name="Seo M.-J."/>
            <person name="Cho E.-S."/>
            <person name="Hwang C.Y."/>
            <person name="Yoon D.J."/>
        </authorList>
    </citation>
    <scope>NUCLEOTIDE SEQUENCE [LARGE SCALE GENOMIC DNA]</scope>
    <source>
        <strain evidence="10 11">KIGAM252</strain>
    </source>
</reference>
<keyword evidence="11" id="KW-1185">Reference proteome</keyword>
<dbReference type="SMART" id="SM00283">
    <property type="entry name" value="MA"/>
    <property type="match status" value="1"/>
</dbReference>
<keyword evidence="2" id="KW-1003">Cell membrane</keyword>
<keyword evidence="3 7" id="KW-0472">Membrane</keyword>
<comment type="subcellular location">
    <subcellularLocation>
        <location evidence="1">Cell membrane</location>
    </subcellularLocation>
</comment>
<feature type="domain" description="Methyl-accepting transducer" evidence="8">
    <location>
        <begin position="280"/>
        <end position="537"/>
    </location>
</feature>
<keyword evidence="7" id="KW-0812">Transmembrane</keyword>
<evidence type="ECO:0000256" key="6">
    <source>
        <dbReference type="PROSITE-ProRule" id="PRU00284"/>
    </source>
</evidence>
<dbReference type="Gene3D" id="1.10.287.950">
    <property type="entry name" value="Methyl-accepting chemotaxis protein"/>
    <property type="match status" value="1"/>
</dbReference>
<dbReference type="PROSITE" id="PS50111">
    <property type="entry name" value="CHEMOTAXIS_TRANSDUC_2"/>
    <property type="match status" value="1"/>
</dbReference>
<dbReference type="CDD" id="cd06225">
    <property type="entry name" value="HAMP"/>
    <property type="match status" value="1"/>
</dbReference>
<dbReference type="PANTHER" id="PTHR32089:SF112">
    <property type="entry name" value="LYSOZYME-LIKE PROTEIN-RELATED"/>
    <property type="match status" value="1"/>
</dbReference>
<dbReference type="CDD" id="cd11386">
    <property type="entry name" value="MCP_signal"/>
    <property type="match status" value="1"/>
</dbReference>
<evidence type="ECO:0000256" key="2">
    <source>
        <dbReference type="ARBA" id="ARBA00022475"/>
    </source>
</evidence>
<dbReference type="Gene3D" id="6.10.340.10">
    <property type="match status" value="1"/>
</dbReference>
<comment type="caution">
    <text evidence="10">The sequence shown here is derived from an EMBL/GenBank/DDBJ whole genome shotgun (WGS) entry which is preliminary data.</text>
</comment>
<keyword evidence="7" id="KW-1133">Transmembrane helix</keyword>
<feature type="transmembrane region" description="Helical" evidence="7">
    <location>
        <begin position="183"/>
        <end position="204"/>
    </location>
</feature>
<sequence length="566" mass="61502">MKKIQKKVRSVRFILVKGFGILIGLSVLLAVLNFASIYKTKLDTERIVKTETAALILDEKLSYNLAQQASAIRAYFLYDNTSYKDEYENLKKDGAAIQKDLLAISDSPKIRELIKKTENWQGMIEKEVITPYEGGYRIQAVQNLSKEPQEISKQLIKDYQSIAEEREKQIMNSGVQIIRSGEITAALILVFSLLMAAGGLLIAFRTSRMIAKPISQLTKKMNEIASGILKKETLSSNSKNELGTLIDSANAMNMTLLNLVGEIKSAAGDIADQSEKLQISSIQVKEGNEQIASTMQELTLGAESQASTAADMAENMGHFLEKINEAAASGELSSKSAEEVMSETSEGSRLMERSIDEMNRIHDIMKGSVTKVAGLDEQSKKISKLMEVIQSVADQTNLLALNAAIEAARAGEHGRGFAVVADEVRKLAEQVSFSVGDIDVIVSSVRSETGAVAGDLEAGYEQALKGKDAIEKTGRTFETIRSKVEEVSSGITLISDRLDDLLDRGKNMDDAISNIASVSQEAAAGVEQTAAAAEQANGTMEMVRENSIHLTGLSEKLALSVNQFKS</sequence>